<organism evidence="1 2">
    <name type="scientific">Neobacillus cucumis</name>
    <dbReference type="NCBI Taxonomy" id="1740721"/>
    <lineage>
        <taxon>Bacteria</taxon>
        <taxon>Bacillati</taxon>
        <taxon>Bacillota</taxon>
        <taxon>Bacilli</taxon>
        <taxon>Bacillales</taxon>
        <taxon>Bacillaceae</taxon>
        <taxon>Neobacillus</taxon>
    </lineage>
</organism>
<protein>
    <submittedName>
        <fullName evidence="1">Uncharacterized protein</fullName>
    </submittedName>
</protein>
<dbReference type="Proteomes" id="UP000234950">
    <property type="component" value="Unassembled WGS sequence"/>
</dbReference>
<gene>
    <name evidence="1" type="ORF">CVD27_20435</name>
</gene>
<evidence type="ECO:0000313" key="1">
    <source>
        <dbReference type="EMBL" id="PLS02349.1"/>
    </source>
</evidence>
<comment type="caution">
    <text evidence="1">The sequence shown here is derived from an EMBL/GenBank/DDBJ whole genome shotgun (WGS) entry which is preliminary data.</text>
</comment>
<dbReference type="AlphaFoldDB" id="A0A2N5HA03"/>
<evidence type="ECO:0000313" key="2">
    <source>
        <dbReference type="Proteomes" id="UP000234950"/>
    </source>
</evidence>
<sequence>MTAEFLRRFPTIDCGIKEEKVQTRNFDHLEVSGDNVLNGEGAYSRHLDSELSVYWEKKLS</sequence>
<keyword evidence="2" id="KW-1185">Reference proteome</keyword>
<dbReference type="RefSeq" id="WP_101649941.1">
    <property type="nucleotide sequence ID" value="NZ_PGVE01000074.1"/>
</dbReference>
<name>A0A2N5HA03_9BACI</name>
<accession>A0A2N5HA03</accession>
<reference evidence="1 2" key="1">
    <citation type="submission" date="2017-11" db="EMBL/GenBank/DDBJ databases">
        <title>Comparitive Functional Genomics of Dry Heat Resistant strains isolated from the Viking Spacecraft.</title>
        <authorList>
            <person name="Seuylemezian A."/>
            <person name="Cooper K."/>
            <person name="Vaishampayan P."/>
        </authorList>
    </citation>
    <scope>NUCLEOTIDE SEQUENCE [LARGE SCALE GENOMIC DNA]</scope>
    <source>
        <strain evidence="1 2">V32-6</strain>
    </source>
</reference>
<dbReference type="EMBL" id="PGVE01000074">
    <property type="protein sequence ID" value="PLS02349.1"/>
    <property type="molecule type" value="Genomic_DNA"/>
</dbReference>
<proteinExistence type="predicted"/>